<dbReference type="InterPro" id="IPR029028">
    <property type="entry name" value="Alpha/beta_knot_MTases"/>
</dbReference>
<protein>
    <submittedName>
        <fullName evidence="4">TrmH family RNA methyltransferase</fullName>
    </submittedName>
</protein>
<name>A0ABU9NUU4_9FLAO</name>
<dbReference type="CDD" id="cd18082">
    <property type="entry name" value="SpoU-like_family"/>
    <property type="match status" value="1"/>
</dbReference>
<organism evidence="4 5">
    <name type="scientific">Flavobacterium polysaccharolyticum</name>
    <dbReference type="NCBI Taxonomy" id="3133148"/>
    <lineage>
        <taxon>Bacteria</taxon>
        <taxon>Pseudomonadati</taxon>
        <taxon>Bacteroidota</taxon>
        <taxon>Flavobacteriia</taxon>
        <taxon>Flavobacteriales</taxon>
        <taxon>Flavobacteriaceae</taxon>
        <taxon>Flavobacterium</taxon>
    </lineage>
</organism>
<proteinExistence type="predicted"/>
<dbReference type="InterPro" id="IPR001537">
    <property type="entry name" value="SpoU_MeTrfase"/>
</dbReference>
<evidence type="ECO:0000313" key="4">
    <source>
        <dbReference type="EMBL" id="MEM0577577.1"/>
    </source>
</evidence>
<evidence type="ECO:0000256" key="2">
    <source>
        <dbReference type="ARBA" id="ARBA00022679"/>
    </source>
</evidence>
<dbReference type="EMBL" id="JBCGDP010000014">
    <property type="protein sequence ID" value="MEM0577577.1"/>
    <property type="molecule type" value="Genomic_DNA"/>
</dbReference>
<dbReference type="Gene3D" id="3.40.1280.10">
    <property type="match status" value="1"/>
</dbReference>
<dbReference type="GO" id="GO:0008168">
    <property type="term" value="F:methyltransferase activity"/>
    <property type="evidence" value="ECO:0007669"/>
    <property type="project" value="UniProtKB-KW"/>
</dbReference>
<dbReference type="Proteomes" id="UP001468798">
    <property type="component" value="Unassembled WGS sequence"/>
</dbReference>
<dbReference type="PANTHER" id="PTHR43191:SF7">
    <property type="entry name" value="OBP33PEP LIKE PROTEIN"/>
    <property type="match status" value="1"/>
</dbReference>
<keyword evidence="1 4" id="KW-0489">Methyltransferase</keyword>
<evidence type="ECO:0000259" key="3">
    <source>
        <dbReference type="Pfam" id="PF00588"/>
    </source>
</evidence>
<reference evidence="4 5" key="1">
    <citation type="submission" date="2024-03" db="EMBL/GenBank/DDBJ databases">
        <title>Two novel species of the genus Flavobacterium exhibiting potentially degradation of complex polysaccharides.</title>
        <authorList>
            <person name="Lian X."/>
        </authorList>
    </citation>
    <scope>NUCLEOTIDE SEQUENCE [LARGE SCALE GENOMIC DNA]</scope>
    <source>
        <strain evidence="4 5">N6</strain>
    </source>
</reference>
<keyword evidence="2" id="KW-0808">Transferase</keyword>
<dbReference type="Pfam" id="PF00588">
    <property type="entry name" value="SpoU_methylase"/>
    <property type="match status" value="1"/>
</dbReference>
<dbReference type="InterPro" id="IPR029026">
    <property type="entry name" value="tRNA_m1G_MTases_N"/>
</dbReference>
<gene>
    <name evidence="4" type="ORF">WFZ86_13810</name>
</gene>
<evidence type="ECO:0000313" key="5">
    <source>
        <dbReference type="Proteomes" id="UP001468798"/>
    </source>
</evidence>
<accession>A0ABU9NUU4</accession>
<dbReference type="InterPro" id="IPR051259">
    <property type="entry name" value="rRNA_Methyltransferase"/>
</dbReference>
<dbReference type="RefSeq" id="WP_342692473.1">
    <property type="nucleotide sequence ID" value="NZ_JBCGDP010000014.1"/>
</dbReference>
<evidence type="ECO:0000256" key="1">
    <source>
        <dbReference type="ARBA" id="ARBA00022603"/>
    </source>
</evidence>
<feature type="domain" description="tRNA/rRNA methyltransferase SpoU type" evidence="3">
    <location>
        <begin position="17"/>
        <end position="160"/>
    </location>
</feature>
<keyword evidence="5" id="KW-1185">Reference proteome</keyword>
<sequence>MQLNHESVSFQNLEFPIILVCDHINFQPNIGSLFRISEAFGIEKILFLGIGNQMNPRKINKTSRNTHLHVPHELIETKEVVSDYLIANDFEIIALEITSNSKPLGEVEIPKNKKIALLIGNEIDGISDYFLKKSHQIAHIEMFGKNSSMNVVQATGIALYELTRKMRQTLNH</sequence>
<dbReference type="SUPFAM" id="SSF75217">
    <property type="entry name" value="alpha/beta knot"/>
    <property type="match status" value="1"/>
</dbReference>
<comment type="caution">
    <text evidence="4">The sequence shown here is derived from an EMBL/GenBank/DDBJ whole genome shotgun (WGS) entry which is preliminary data.</text>
</comment>
<dbReference type="PANTHER" id="PTHR43191">
    <property type="entry name" value="RRNA METHYLTRANSFERASE 3"/>
    <property type="match status" value="1"/>
</dbReference>
<dbReference type="GO" id="GO:0032259">
    <property type="term" value="P:methylation"/>
    <property type="evidence" value="ECO:0007669"/>
    <property type="project" value="UniProtKB-KW"/>
</dbReference>